<sequence>MSSDAATSTEEVTKTIPPSQVTAYTATYTHSEKIILAGLNPLPSYNYPPTKPEHPNSPQTTATTGETTTNRNPRARKLLLHLIFGFLLLNTALFALAVHNVERTASIAVRSDASICPCPLSDTTACEASLPSLESYAHAFGRSLVYVGGNAGFPGARWYSPAETTGTDAPVETSTDEYKLEGWRSCVWQVRAVRAWRWWMLWMVLPGQCLLEVAVAWLWWRCLVEDEREEQQGNTSATGEVKHPKTVEV</sequence>
<dbReference type="Proteomes" id="UP001221413">
    <property type="component" value="Unassembled WGS sequence"/>
</dbReference>
<proteinExistence type="predicted"/>
<name>A0AAD6IW74_DREDA</name>
<keyword evidence="2" id="KW-0472">Membrane</keyword>
<organism evidence="3 4">
    <name type="scientific">Drechslerella dactyloides</name>
    <name type="common">Nematode-trapping fungus</name>
    <name type="synonym">Arthrobotrys dactyloides</name>
    <dbReference type="NCBI Taxonomy" id="74499"/>
    <lineage>
        <taxon>Eukaryota</taxon>
        <taxon>Fungi</taxon>
        <taxon>Dikarya</taxon>
        <taxon>Ascomycota</taxon>
        <taxon>Pezizomycotina</taxon>
        <taxon>Orbiliomycetes</taxon>
        <taxon>Orbiliales</taxon>
        <taxon>Orbiliaceae</taxon>
        <taxon>Drechslerella</taxon>
    </lineage>
</organism>
<reference evidence="3" key="1">
    <citation type="submission" date="2023-01" db="EMBL/GenBank/DDBJ databases">
        <title>The chitinases involved in constricting ring structure development in the nematode-trapping fungus Drechslerella dactyloides.</title>
        <authorList>
            <person name="Wang R."/>
            <person name="Zhang L."/>
            <person name="Tang P."/>
            <person name="Li S."/>
            <person name="Liang L."/>
        </authorList>
    </citation>
    <scope>NUCLEOTIDE SEQUENCE</scope>
    <source>
        <strain evidence="3">YMF1.00031</strain>
    </source>
</reference>
<protein>
    <submittedName>
        <fullName evidence="3">Uncharacterized protein</fullName>
    </submittedName>
</protein>
<keyword evidence="2" id="KW-1133">Transmembrane helix</keyword>
<evidence type="ECO:0000256" key="2">
    <source>
        <dbReference type="SAM" id="Phobius"/>
    </source>
</evidence>
<comment type="caution">
    <text evidence="3">The sequence shown here is derived from an EMBL/GenBank/DDBJ whole genome shotgun (WGS) entry which is preliminary data.</text>
</comment>
<accession>A0AAD6IW74</accession>
<keyword evidence="2" id="KW-0812">Transmembrane</keyword>
<evidence type="ECO:0000256" key="1">
    <source>
        <dbReference type="SAM" id="MobiDB-lite"/>
    </source>
</evidence>
<dbReference type="EMBL" id="JAQGDS010000006">
    <property type="protein sequence ID" value="KAJ6259596.1"/>
    <property type="molecule type" value="Genomic_DNA"/>
</dbReference>
<feature type="compositionally biased region" description="Low complexity" evidence="1">
    <location>
        <begin position="60"/>
        <end position="69"/>
    </location>
</feature>
<feature type="region of interest" description="Disordered" evidence="1">
    <location>
        <begin position="45"/>
        <end position="71"/>
    </location>
</feature>
<evidence type="ECO:0000313" key="3">
    <source>
        <dbReference type="EMBL" id="KAJ6259596.1"/>
    </source>
</evidence>
<evidence type="ECO:0000313" key="4">
    <source>
        <dbReference type="Proteomes" id="UP001221413"/>
    </source>
</evidence>
<feature type="transmembrane region" description="Helical" evidence="2">
    <location>
        <begin position="78"/>
        <end position="98"/>
    </location>
</feature>
<dbReference type="AlphaFoldDB" id="A0AAD6IW74"/>
<gene>
    <name evidence="3" type="ORF">Dda_5234</name>
</gene>
<keyword evidence="4" id="KW-1185">Reference proteome</keyword>